<keyword evidence="4" id="KW-0548">Nucleotidyltransferase</keyword>
<protein>
    <recommendedName>
        <fullName evidence="4">DNA polymerase IV</fullName>
        <shortName evidence="4">Pol IV</shortName>
        <ecNumber evidence="4">2.7.7.7</ecNumber>
    </recommendedName>
</protein>
<keyword evidence="4" id="KW-0239">DNA-directed DNA polymerase</keyword>
<sequence length="425" mass="45558">MTGRIIMHVDMDAFYASVELRRRPDLRGTPVIVGGYPRGVVLSATYEARAFGVRSGMASSQAMRLAPNATFLSPDFDAYSSVSAGIGAVFRSITSVVEAASIDEAYLDVTGSRRMFGTPVEIGEHVRAVVADEQQISCSVGIGPTKFVAKVASKQAKPDGLVEVLPDGVAAFLHPLPVEEMWGVGVKTAERLHNLGISTVGDLAHTPRGGLRRTFGPHAGGMLRELAWGRDGRRVVVTEPERSIGSQETFGADSDDGHVVRRELLRMADKTAGRMRKAGLVGRTVSLSVRFADFAELTRSITLSSPTAVTDEIYAAALGLYERLALDRPRVRRVGVRVEGLVPAEKACVQPTLIEPEQGWREADRAVDAAVGRFGPGAVQRAVLTRRISRPPSPTWQPRGGLAGEGEADPAVPPGPQIREIRNGV</sequence>
<feature type="domain" description="UmuC" evidence="6">
    <location>
        <begin position="6"/>
        <end position="185"/>
    </location>
</feature>
<dbReference type="InterPro" id="IPR050116">
    <property type="entry name" value="DNA_polymerase-Y"/>
</dbReference>
<dbReference type="Gene3D" id="3.40.1170.60">
    <property type="match status" value="1"/>
</dbReference>
<keyword evidence="4" id="KW-0234">DNA repair</keyword>
<keyword evidence="4" id="KW-0808">Transferase</keyword>
<feature type="site" description="Substrate discrimination" evidence="4">
    <location>
        <position position="15"/>
    </location>
</feature>
<keyword evidence="8" id="KW-1185">Reference proteome</keyword>
<keyword evidence="4" id="KW-0963">Cytoplasm</keyword>
<dbReference type="PANTHER" id="PTHR11076:SF33">
    <property type="entry name" value="DNA POLYMERASE KAPPA"/>
    <property type="match status" value="1"/>
</dbReference>
<evidence type="ECO:0000256" key="3">
    <source>
        <dbReference type="ARBA" id="ARBA00049244"/>
    </source>
</evidence>
<feature type="region of interest" description="Disordered" evidence="5">
    <location>
        <begin position="388"/>
        <end position="425"/>
    </location>
</feature>
<dbReference type="Pfam" id="PF11798">
    <property type="entry name" value="IMS_HHH"/>
    <property type="match status" value="1"/>
</dbReference>
<dbReference type="HAMAP" id="MF_01113">
    <property type="entry name" value="DNApol_IV"/>
    <property type="match status" value="1"/>
</dbReference>
<comment type="caution">
    <text evidence="7">The sequence shown here is derived from an EMBL/GenBank/DDBJ whole genome shotgun (WGS) entry which is preliminary data.</text>
</comment>
<dbReference type="InterPro" id="IPR022880">
    <property type="entry name" value="DNApol_IV"/>
</dbReference>
<dbReference type="EC" id="2.7.7.7" evidence="4"/>
<comment type="catalytic activity">
    <reaction evidence="3 4">
        <text>DNA(n) + a 2'-deoxyribonucleoside 5'-triphosphate = DNA(n+1) + diphosphate</text>
        <dbReference type="Rhea" id="RHEA:22508"/>
        <dbReference type="Rhea" id="RHEA-COMP:17339"/>
        <dbReference type="Rhea" id="RHEA-COMP:17340"/>
        <dbReference type="ChEBI" id="CHEBI:33019"/>
        <dbReference type="ChEBI" id="CHEBI:61560"/>
        <dbReference type="ChEBI" id="CHEBI:173112"/>
        <dbReference type="EC" id="2.7.7.7"/>
    </reaction>
</comment>
<dbReference type="InterPro" id="IPR017961">
    <property type="entry name" value="DNA_pol_Y-fam_little_finger"/>
</dbReference>
<evidence type="ECO:0000256" key="1">
    <source>
        <dbReference type="ARBA" id="ARBA00010945"/>
    </source>
</evidence>
<comment type="subunit">
    <text evidence="4">Monomer.</text>
</comment>
<evidence type="ECO:0000256" key="2">
    <source>
        <dbReference type="ARBA" id="ARBA00025589"/>
    </source>
</evidence>
<dbReference type="PANTHER" id="PTHR11076">
    <property type="entry name" value="DNA REPAIR POLYMERASE UMUC / TRANSFERASE FAMILY MEMBER"/>
    <property type="match status" value="1"/>
</dbReference>
<keyword evidence="4" id="KW-0460">Magnesium</keyword>
<feature type="binding site" evidence="4">
    <location>
        <position position="103"/>
    </location>
    <ligand>
        <name>Mg(2+)</name>
        <dbReference type="ChEBI" id="CHEBI:18420"/>
    </ligand>
</feature>
<dbReference type="Gene3D" id="3.30.70.270">
    <property type="match status" value="1"/>
</dbReference>
<comment type="cofactor">
    <cofactor evidence="4">
        <name>Mg(2+)</name>
        <dbReference type="ChEBI" id="CHEBI:18420"/>
    </cofactor>
    <text evidence="4">Binds 2 magnesium ions per subunit.</text>
</comment>
<reference evidence="8" key="1">
    <citation type="journal article" date="2019" name="Int. J. Syst. Evol. Microbiol.">
        <title>The Global Catalogue of Microorganisms (GCM) 10K type strain sequencing project: providing services to taxonomists for standard genome sequencing and annotation.</title>
        <authorList>
            <consortium name="The Broad Institute Genomics Platform"/>
            <consortium name="The Broad Institute Genome Sequencing Center for Infectious Disease"/>
            <person name="Wu L."/>
            <person name="Ma J."/>
        </authorList>
    </citation>
    <scope>NUCLEOTIDE SEQUENCE [LARGE SCALE GENOMIC DNA]</scope>
    <source>
        <strain evidence="8">JCM 16548</strain>
    </source>
</reference>
<dbReference type="SUPFAM" id="SSF100879">
    <property type="entry name" value="Lesion bypass DNA polymerase (Y-family), little finger domain"/>
    <property type="match status" value="1"/>
</dbReference>
<dbReference type="Pfam" id="PF00817">
    <property type="entry name" value="IMS"/>
    <property type="match status" value="1"/>
</dbReference>
<proteinExistence type="inferred from homology"/>
<dbReference type="InterPro" id="IPR043502">
    <property type="entry name" value="DNA/RNA_pol_sf"/>
</dbReference>
<keyword evidence="4" id="KW-0227">DNA damage</keyword>
<comment type="similarity">
    <text evidence="1 4">Belongs to the DNA polymerase type-Y family.</text>
</comment>
<dbReference type="InterPro" id="IPR043128">
    <property type="entry name" value="Rev_trsase/Diguanyl_cyclase"/>
</dbReference>
<dbReference type="Gene3D" id="3.30.1490.100">
    <property type="entry name" value="DNA polymerase, Y-family, little finger domain"/>
    <property type="match status" value="1"/>
</dbReference>
<feature type="active site" evidence="4">
    <location>
        <position position="104"/>
    </location>
</feature>
<dbReference type="CDD" id="cd03586">
    <property type="entry name" value="PolY_Pol_IV_kappa"/>
    <property type="match status" value="1"/>
</dbReference>
<gene>
    <name evidence="4 7" type="primary">dinB</name>
    <name evidence="7" type="ORF">GCM10022204_29070</name>
</gene>
<evidence type="ECO:0000256" key="5">
    <source>
        <dbReference type="SAM" id="MobiDB-lite"/>
    </source>
</evidence>
<comment type="subcellular location">
    <subcellularLocation>
        <location evidence="4">Cytoplasm</location>
    </subcellularLocation>
</comment>
<keyword evidence="4" id="KW-0235">DNA replication</keyword>
<evidence type="ECO:0000259" key="6">
    <source>
        <dbReference type="PROSITE" id="PS50173"/>
    </source>
</evidence>
<evidence type="ECO:0000313" key="7">
    <source>
        <dbReference type="EMBL" id="GAA3709066.1"/>
    </source>
</evidence>
<dbReference type="EMBL" id="BAAAYX010000013">
    <property type="protein sequence ID" value="GAA3709066.1"/>
    <property type="molecule type" value="Genomic_DNA"/>
</dbReference>
<organism evidence="7 8">
    <name type="scientific">Microlunatus aurantiacus</name>
    <dbReference type="NCBI Taxonomy" id="446786"/>
    <lineage>
        <taxon>Bacteria</taxon>
        <taxon>Bacillati</taxon>
        <taxon>Actinomycetota</taxon>
        <taxon>Actinomycetes</taxon>
        <taxon>Propionibacteriales</taxon>
        <taxon>Propionibacteriaceae</taxon>
        <taxon>Microlunatus</taxon>
    </lineage>
</organism>
<dbReference type="NCBIfam" id="NF002677">
    <property type="entry name" value="PRK02406.1"/>
    <property type="match status" value="1"/>
</dbReference>
<dbReference type="PROSITE" id="PS50173">
    <property type="entry name" value="UMUC"/>
    <property type="match status" value="1"/>
</dbReference>
<keyword evidence="4" id="KW-0479">Metal-binding</keyword>
<keyword evidence="4" id="KW-0238">DNA-binding</keyword>
<name>A0ABP7DRB5_9ACTN</name>
<dbReference type="InterPro" id="IPR001126">
    <property type="entry name" value="UmuC"/>
</dbReference>
<dbReference type="Pfam" id="PF11799">
    <property type="entry name" value="IMS_C"/>
    <property type="match status" value="1"/>
</dbReference>
<evidence type="ECO:0000256" key="4">
    <source>
        <dbReference type="HAMAP-Rule" id="MF_01113"/>
    </source>
</evidence>
<dbReference type="InterPro" id="IPR036775">
    <property type="entry name" value="DNA_pol_Y-fam_lit_finger_sf"/>
</dbReference>
<dbReference type="RefSeq" id="WP_344813109.1">
    <property type="nucleotide sequence ID" value="NZ_BAAAYX010000013.1"/>
</dbReference>
<dbReference type="InterPro" id="IPR024728">
    <property type="entry name" value="PolY_HhH_motif"/>
</dbReference>
<dbReference type="SUPFAM" id="SSF56672">
    <property type="entry name" value="DNA/RNA polymerases"/>
    <property type="match status" value="1"/>
</dbReference>
<accession>A0ABP7DRB5</accession>
<evidence type="ECO:0000313" key="8">
    <source>
        <dbReference type="Proteomes" id="UP001500051"/>
    </source>
</evidence>
<dbReference type="Gene3D" id="1.10.150.20">
    <property type="entry name" value="5' to 3' exonuclease, C-terminal subdomain"/>
    <property type="match status" value="1"/>
</dbReference>
<keyword evidence="4" id="KW-0515">Mutator protein</keyword>
<dbReference type="Proteomes" id="UP001500051">
    <property type="component" value="Unassembled WGS sequence"/>
</dbReference>
<comment type="function">
    <text evidence="2 4">Poorly processive, error-prone DNA polymerase involved in untargeted mutagenesis. Copies undamaged DNA at stalled replication forks, which arise in vivo from mismatched or misaligned primer ends. These misaligned primers can be extended by PolIV. Exhibits no 3'-5' exonuclease (proofreading) activity. May be involved in translesional synthesis, in conjunction with the beta clamp from PolIII.</text>
</comment>
<feature type="binding site" evidence="4">
    <location>
        <position position="10"/>
    </location>
    <ligand>
        <name>Mg(2+)</name>
        <dbReference type="ChEBI" id="CHEBI:18420"/>
    </ligand>
</feature>
<dbReference type="NCBIfam" id="NF003015">
    <property type="entry name" value="PRK03858.1"/>
    <property type="match status" value="1"/>
</dbReference>